<accession>A0AAV6TDM1</accession>
<dbReference type="Proteomes" id="UP000827092">
    <property type="component" value="Unassembled WGS sequence"/>
</dbReference>
<evidence type="ECO:0000313" key="2">
    <source>
        <dbReference type="Proteomes" id="UP000827092"/>
    </source>
</evidence>
<reference evidence="1 2" key="1">
    <citation type="journal article" date="2022" name="Nat. Ecol. Evol.">
        <title>A masculinizing supergene underlies an exaggerated male reproductive morph in a spider.</title>
        <authorList>
            <person name="Hendrickx F."/>
            <person name="De Corte Z."/>
            <person name="Sonet G."/>
            <person name="Van Belleghem S.M."/>
            <person name="Kostlbacher S."/>
            <person name="Vangestel C."/>
        </authorList>
    </citation>
    <scope>NUCLEOTIDE SEQUENCE [LARGE SCALE GENOMIC DNA]</scope>
    <source>
        <strain evidence="1">W744_W776</strain>
    </source>
</reference>
<keyword evidence="2" id="KW-1185">Reference proteome</keyword>
<dbReference type="EMBL" id="JAFNEN010006403">
    <property type="protein sequence ID" value="KAG8155995.1"/>
    <property type="molecule type" value="Genomic_DNA"/>
</dbReference>
<organism evidence="1 2">
    <name type="scientific">Oedothorax gibbosus</name>
    <dbReference type="NCBI Taxonomy" id="931172"/>
    <lineage>
        <taxon>Eukaryota</taxon>
        <taxon>Metazoa</taxon>
        <taxon>Ecdysozoa</taxon>
        <taxon>Arthropoda</taxon>
        <taxon>Chelicerata</taxon>
        <taxon>Arachnida</taxon>
        <taxon>Araneae</taxon>
        <taxon>Araneomorphae</taxon>
        <taxon>Entelegynae</taxon>
        <taxon>Araneoidea</taxon>
        <taxon>Linyphiidae</taxon>
        <taxon>Erigoninae</taxon>
        <taxon>Oedothorax</taxon>
    </lineage>
</organism>
<name>A0AAV6TDM1_9ARAC</name>
<gene>
    <name evidence="1" type="ORF">JTE90_015236</name>
</gene>
<protein>
    <submittedName>
        <fullName evidence="1">Uncharacterized protein</fullName>
    </submittedName>
</protein>
<proteinExistence type="predicted"/>
<evidence type="ECO:0000313" key="1">
    <source>
        <dbReference type="EMBL" id="KAG8155995.1"/>
    </source>
</evidence>
<comment type="caution">
    <text evidence="1">The sequence shown here is derived from an EMBL/GenBank/DDBJ whole genome shotgun (WGS) entry which is preliminary data.</text>
</comment>
<dbReference type="AlphaFoldDB" id="A0AAV6TDM1"/>
<sequence>MGLRIAYARGEILGRRRLTTAKAFAKNVSINQERKLEVEGDQIPALVLYHKRCSQRSRAVFLKWTTHGQLPGNQSFGLRGSMVAS</sequence>